<dbReference type="GO" id="GO:0005524">
    <property type="term" value="F:ATP binding"/>
    <property type="evidence" value="ECO:0007669"/>
    <property type="project" value="UniProtKB-KW"/>
</dbReference>
<evidence type="ECO:0000256" key="4">
    <source>
        <dbReference type="ARBA" id="ARBA00022840"/>
    </source>
</evidence>
<keyword evidence="4 11" id="KW-0067">ATP-binding</keyword>
<feature type="transmembrane region" description="Helical" evidence="8">
    <location>
        <begin position="20"/>
        <end position="41"/>
    </location>
</feature>
<accession>A0ABU6C4S1</accession>
<evidence type="ECO:0000256" key="1">
    <source>
        <dbReference type="ARBA" id="ARBA00004651"/>
    </source>
</evidence>
<name>A0ABU6C4S1_9ACTN</name>
<evidence type="ECO:0000256" key="6">
    <source>
        <dbReference type="ARBA" id="ARBA00023136"/>
    </source>
</evidence>
<dbReference type="InterPro" id="IPR036640">
    <property type="entry name" value="ABC1_TM_sf"/>
</dbReference>
<dbReference type="Pfam" id="PF00664">
    <property type="entry name" value="ABC_membrane"/>
    <property type="match status" value="1"/>
</dbReference>
<keyword evidence="12" id="KW-1185">Reference proteome</keyword>
<sequence length="661" mass="67000">MKTSGDTLLRTATRYSAGRCLALCLLTVASAGTGLLLPYVLGRTVDALLAAHSAGGGDPAGGDAAHWLVLCAALLGGLTLLDCCESVLTGATSARTTAWLRRRLVRHVLAVGPGATARFPAGDLVARLVGGTAQAGPAPATVAALAATLVLPVGAIAALALTDLWLAAAFLAGAPALALLLRAFARASSDCVAAYLRAQGSIATRLTEAIGGARTIAAARTADREAARVLEPLPELSHQGLRLWRVQGRASAGAVALAPLLQIAVIATAGLLLLHHRLSVGELLAASRYAVLATGVGVLVGDLAALVRTRAAAQRLGEVLDEPAPQHGDAQLAPGGGRLELRGVTARRDGRTVLDHIDLTVPAGETLAVVGASGAGKSLLAALAGRLADPDEGTVLLDGTPLPELGRTELRAAIGYAFERPALLGDTLADTIALGPDPRTPDADRGALGPDPRTPDADRVALGPDPRTPDADRVALGPDPRTPDADRVALGPDPRPPHGDRVLRAAEAAHADGFVRRLPDGYATACADAPLSGGEVQRLGLARAFAHGGRLLVLDDALSSLDMITEREIAAALLRHAPGTTRLVVAHRATTAARASTVAWLDAGRLRALGPHARLWNDPAYRAVFAGDGASRTDEAAGAAGADRDSEADGADGATGAGGAA</sequence>
<evidence type="ECO:0000256" key="2">
    <source>
        <dbReference type="ARBA" id="ARBA00022692"/>
    </source>
</evidence>
<dbReference type="InterPro" id="IPR027417">
    <property type="entry name" value="P-loop_NTPase"/>
</dbReference>
<evidence type="ECO:0000259" key="9">
    <source>
        <dbReference type="PROSITE" id="PS50893"/>
    </source>
</evidence>
<dbReference type="SUPFAM" id="SSF52540">
    <property type="entry name" value="P-loop containing nucleoside triphosphate hydrolases"/>
    <property type="match status" value="1"/>
</dbReference>
<evidence type="ECO:0000313" key="11">
    <source>
        <dbReference type="EMBL" id="MEB3959729.1"/>
    </source>
</evidence>
<keyword evidence="5 8" id="KW-1133">Transmembrane helix</keyword>
<dbReference type="PROSITE" id="PS50893">
    <property type="entry name" value="ABC_TRANSPORTER_2"/>
    <property type="match status" value="1"/>
</dbReference>
<dbReference type="PANTHER" id="PTHR43394:SF1">
    <property type="entry name" value="ATP-BINDING CASSETTE SUB-FAMILY B MEMBER 10, MITOCHONDRIAL"/>
    <property type="match status" value="1"/>
</dbReference>
<comment type="caution">
    <text evidence="11">The sequence shown here is derived from an EMBL/GenBank/DDBJ whole genome shotgun (WGS) entry which is preliminary data.</text>
</comment>
<comment type="subcellular location">
    <subcellularLocation>
        <location evidence="1">Cell membrane</location>
        <topology evidence="1">Multi-pass membrane protein</topology>
    </subcellularLocation>
</comment>
<organism evidence="11 12">
    <name type="scientific">Streptomyces kunmingensis</name>
    <dbReference type="NCBI Taxonomy" id="68225"/>
    <lineage>
        <taxon>Bacteria</taxon>
        <taxon>Bacillati</taxon>
        <taxon>Actinomycetota</taxon>
        <taxon>Actinomycetes</taxon>
        <taxon>Kitasatosporales</taxon>
        <taxon>Streptomycetaceae</taxon>
        <taxon>Streptomyces</taxon>
    </lineage>
</organism>
<evidence type="ECO:0000256" key="7">
    <source>
        <dbReference type="SAM" id="MobiDB-lite"/>
    </source>
</evidence>
<dbReference type="SMART" id="SM00382">
    <property type="entry name" value="AAA"/>
    <property type="match status" value="1"/>
</dbReference>
<keyword evidence="6 8" id="KW-0472">Membrane</keyword>
<dbReference type="InterPro" id="IPR039421">
    <property type="entry name" value="Type_1_exporter"/>
</dbReference>
<dbReference type="Proteomes" id="UP001352223">
    <property type="component" value="Unassembled WGS sequence"/>
</dbReference>
<dbReference type="InterPro" id="IPR003439">
    <property type="entry name" value="ABC_transporter-like_ATP-bd"/>
</dbReference>
<feature type="transmembrane region" description="Helical" evidence="8">
    <location>
        <begin position="165"/>
        <end position="185"/>
    </location>
</feature>
<dbReference type="PANTHER" id="PTHR43394">
    <property type="entry name" value="ATP-DEPENDENT PERMEASE MDL1, MITOCHONDRIAL"/>
    <property type="match status" value="1"/>
</dbReference>
<dbReference type="InterPro" id="IPR011527">
    <property type="entry name" value="ABC1_TM_dom"/>
</dbReference>
<feature type="region of interest" description="Disordered" evidence="7">
    <location>
        <begin position="634"/>
        <end position="661"/>
    </location>
</feature>
<feature type="region of interest" description="Disordered" evidence="7">
    <location>
        <begin position="433"/>
        <end position="499"/>
    </location>
</feature>
<dbReference type="PROSITE" id="PS50929">
    <property type="entry name" value="ABC_TM1F"/>
    <property type="match status" value="1"/>
</dbReference>
<dbReference type="Gene3D" id="1.20.1560.10">
    <property type="entry name" value="ABC transporter type 1, transmembrane domain"/>
    <property type="match status" value="1"/>
</dbReference>
<reference evidence="11 12" key="1">
    <citation type="submission" date="2022-10" db="EMBL/GenBank/DDBJ databases">
        <authorList>
            <person name="Xie J."/>
            <person name="Shen N."/>
        </authorList>
    </citation>
    <scope>NUCLEOTIDE SEQUENCE [LARGE SCALE GENOMIC DNA]</scope>
    <source>
        <strain evidence="11 12">DSM 41681</strain>
    </source>
</reference>
<protein>
    <submittedName>
        <fullName evidence="11">ABC transporter ATP-binding protein/permease</fullName>
    </submittedName>
</protein>
<feature type="transmembrane region" description="Helical" evidence="8">
    <location>
        <begin position="252"/>
        <end position="274"/>
    </location>
</feature>
<dbReference type="EMBL" id="JAOZYB010000024">
    <property type="protein sequence ID" value="MEB3959729.1"/>
    <property type="molecule type" value="Genomic_DNA"/>
</dbReference>
<feature type="transmembrane region" description="Helical" evidence="8">
    <location>
        <begin position="140"/>
        <end position="159"/>
    </location>
</feature>
<feature type="transmembrane region" description="Helical" evidence="8">
    <location>
        <begin position="286"/>
        <end position="307"/>
    </location>
</feature>
<proteinExistence type="predicted"/>
<dbReference type="Pfam" id="PF00005">
    <property type="entry name" value="ABC_tran"/>
    <property type="match status" value="1"/>
</dbReference>
<keyword evidence="2 8" id="KW-0812">Transmembrane</keyword>
<dbReference type="InterPro" id="IPR003593">
    <property type="entry name" value="AAA+_ATPase"/>
</dbReference>
<evidence type="ECO:0000313" key="12">
    <source>
        <dbReference type="Proteomes" id="UP001352223"/>
    </source>
</evidence>
<feature type="domain" description="ABC transmembrane type-1" evidence="10">
    <location>
        <begin position="21"/>
        <end position="295"/>
    </location>
</feature>
<evidence type="ECO:0000256" key="5">
    <source>
        <dbReference type="ARBA" id="ARBA00022989"/>
    </source>
</evidence>
<evidence type="ECO:0000256" key="8">
    <source>
        <dbReference type="SAM" id="Phobius"/>
    </source>
</evidence>
<feature type="transmembrane region" description="Helical" evidence="8">
    <location>
        <begin position="64"/>
        <end position="81"/>
    </location>
</feature>
<keyword evidence="3" id="KW-0547">Nucleotide-binding</keyword>
<dbReference type="Gene3D" id="3.40.50.300">
    <property type="entry name" value="P-loop containing nucleotide triphosphate hydrolases"/>
    <property type="match status" value="1"/>
</dbReference>
<feature type="domain" description="ABC transporter" evidence="9">
    <location>
        <begin position="339"/>
        <end position="628"/>
    </location>
</feature>
<dbReference type="SUPFAM" id="SSF90123">
    <property type="entry name" value="ABC transporter transmembrane region"/>
    <property type="match status" value="1"/>
</dbReference>
<evidence type="ECO:0000259" key="10">
    <source>
        <dbReference type="PROSITE" id="PS50929"/>
    </source>
</evidence>
<gene>
    <name evidence="11" type="ORF">OKJ48_05625</name>
</gene>
<evidence type="ECO:0000256" key="3">
    <source>
        <dbReference type="ARBA" id="ARBA00022741"/>
    </source>
</evidence>